<dbReference type="GO" id="GO:0046872">
    <property type="term" value="F:metal ion binding"/>
    <property type="evidence" value="ECO:0007669"/>
    <property type="project" value="UniProtKB-UniRule"/>
</dbReference>
<dbReference type="Proteomes" id="UP000800097">
    <property type="component" value="Unassembled WGS sequence"/>
</dbReference>
<evidence type="ECO:0000256" key="1">
    <source>
        <dbReference type="ARBA" id="ARBA00004589"/>
    </source>
</evidence>
<keyword evidence="11" id="KW-0472">Membrane</keyword>
<feature type="signal peptide" evidence="12">
    <location>
        <begin position="1"/>
        <end position="31"/>
    </location>
</feature>
<dbReference type="Pfam" id="PF05730">
    <property type="entry name" value="CFEM"/>
    <property type="match status" value="1"/>
</dbReference>
<keyword evidence="7 9" id="KW-1015">Disulfide bond</keyword>
<feature type="binding site" description="axial binding residue" evidence="9">
    <location>
        <position position="75"/>
    </location>
    <ligand>
        <name>heme</name>
        <dbReference type="ChEBI" id="CHEBI:30413"/>
    </ligand>
    <ligandPart>
        <name>Fe</name>
        <dbReference type="ChEBI" id="CHEBI:18248"/>
    </ligandPart>
</feature>
<keyword evidence="8" id="KW-0449">Lipoprotein</keyword>
<comment type="caution">
    <text evidence="9">Lacks conserved residue(s) required for the propagation of feature annotation.</text>
</comment>
<evidence type="ECO:0000256" key="5">
    <source>
        <dbReference type="ARBA" id="ARBA00022622"/>
    </source>
</evidence>
<reference evidence="14" key="1">
    <citation type="journal article" date="2020" name="Stud. Mycol.">
        <title>101 Dothideomycetes genomes: a test case for predicting lifestyles and emergence of pathogens.</title>
        <authorList>
            <person name="Haridas S."/>
            <person name="Albert R."/>
            <person name="Binder M."/>
            <person name="Bloem J."/>
            <person name="Labutti K."/>
            <person name="Salamov A."/>
            <person name="Andreopoulos B."/>
            <person name="Baker S."/>
            <person name="Barry K."/>
            <person name="Bills G."/>
            <person name="Bluhm B."/>
            <person name="Cannon C."/>
            <person name="Castanera R."/>
            <person name="Culley D."/>
            <person name="Daum C."/>
            <person name="Ezra D."/>
            <person name="Gonzalez J."/>
            <person name="Henrissat B."/>
            <person name="Kuo A."/>
            <person name="Liang C."/>
            <person name="Lipzen A."/>
            <person name="Lutzoni F."/>
            <person name="Magnuson J."/>
            <person name="Mondo S."/>
            <person name="Nolan M."/>
            <person name="Ohm R."/>
            <person name="Pangilinan J."/>
            <person name="Park H.-J."/>
            <person name="Ramirez L."/>
            <person name="Alfaro M."/>
            <person name="Sun H."/>
            <person name="Tritt A."/>
            <person name="Yoshinaga Y."/>
            <person name="Zwiers L.-H."/>
            <person name="Turgeon B."/>
            <person name="Goodwin S."/>
            <person name="Spatafora J."/>
            <person name="Crous P."/>
            <person name="Grigoriev I."/>
        </authorList>
    </citation>
    <scope>NUCLEOTIDE SEQUENCE</scope>
    <source>
        <strain evidence="14">CBS 379.55</strain>
    </source>
</reference>
<dbReference type="PROSITE" id="PS52012">
    <property type="entry name" value="CFEM"/>
    <property type="match status" value="1"/>
</dbReference>
<keyword evidence="9" id="KW-0479">Metal-binding</keyword>
<dbReference type="GeneID" id="54552656"/>
<keyword evidence="15" id="KW-1185">Reference proteome</keyword>
<dbReference type="GO" id="GO:0005576">
    <property type="term" value="C:extracellular region"/>
    <property type="evidence" value="ECO:0007669"/>
    <property type="project" value="UniProtKB-SubCell"/>
</dbReference>
<keyword evidence="9" id="KW-0408">Iron</keyword>
<dbReference type="InterPro" id="IPR008427">
    <property type="entry name" value="Extracellular_membr_CFEM_dom"/>
</dbReference>
<gene>
    <name evidence="14" type="ORF">EI97DRAFT_438214</name>
</gene>
<feature type="compositionally biased region" description="Low complexity" evidence="10">
    <location>
        <begin position="267"/>
        <end position="278"/>
    </location>
</feature>
<feature type="region of interest" description="Disordered" evidence="10">
    <location>
        <begin position="122"/>
        <end position="193"/>
    </location>
</feature>
<evidence type="ECO:0000313" key="14">
    <source>
        <dbReference type="EMBL" id="KAF2280768.1"/>
    </source>
</evidence>
<evidence type="ECO:0000256" key="8">
    <source>
        <dbReference type="ARBA" id="ARBA00023288"/>
    </source>
</evidence>
<feature type="region of interest" description="Disordered" evidence="10">
    <location>
        <begin position="329"/>
        <end position="360"/>
    </location>
</feature>
<keyword evidence="4" id="KW-0964">Secreted</keyword>
<feature type="compositionally biased region" description="Low complexity" evidence="10">
    <location>
        <begin position="133"/>
        <end position="181"/>
    </location>
</feature>
<dbReference type="EMBL" id="ML986484">
    <property type="protein sequence ID" value="KAF2280768.1"/>
    <property type="molecule type" value="Genomic_DNA"/>
</dbReference>
<evidence type="ECO:0000256" key="10">
    <source>
        <dbReference type="SAM" id="MobiDB-lite"/>
    </source>
</evidence>
<comment type="subcellular location">
    <subcellularLocation>
        <location evidence="1">Membrane</location>
        <topology evidence="1">Lipid-anchor</topology>
        <topology evidence="1">GPI-anchor</topology>
    </subcellularLocation>
    <subcellularLocation>
        <location evidence="2">Secreted</location>
    </subcellularLocation>
</comment>
<dbReference type="OrthoDB" id="3767534at2759"/>
<keyword evidence="5" id="KW-0325">Glycoprotein</keyword>
<organism evidence="14 15">
    <name type="scientific">Westerdykella ornata</name>
    <dbReference type="NCBI Taxonomy" id="318751"/>
    <lineage>
        <taxon>Eukaryota</taxon>
        <taxon>Fungi</taxon>
        <taxon>Dikarya</taxon>
        <taxon>Ascomycota</taxon>
        <taxon>Pezizomycotina</taxon>
        <taxon>Dothideomycetes</taxon>
        <taxon>Pleosporomycetidae</taxon>
        <taxon>Pleosporales</taxon>
        <taxon>Sporormiaceae</taxon>
        <taxon>Westerdykella</taxon>
    </lineage>
</organism>
<feature type="region of interest" description="Disordered" evidence="10">
    <location>
        <begin position="253"/>
        <end position="305"/>
    </location>
</feature>
<feature type="domain" description="CFEM" evidence="13">
    <location>
        <begin position="28"/>
        <end position="140"/>
    </location>
</feature>
<keyword evidence="11" id="KW-1133">Transmembrane helix</keyword>
<evidence type="ECO:0000256" key="9">
    <source>
        <dbReference type="PROSITE-ProRule" id="PRU01356"/>
    </source>
</evidence>
<keyword evidence="6 12" id="KW-0732">Signal</keyword>
<comment type="similarity">
    <text evidence="3">Belongs to the RBT5 family.</text>
</comment>
<name>A0A6A6JY53_WESOR</name>
<evidence type="ECO:0000256" key="12">
    <source>
        <dbReference type="SAM" id="SignalP"/>
    </source>
</evidence>
<dbReference type="GO" id="GO:0098552">
    <property type="term" value="C:side of membrane"/>
    <property type="evidence" value="ECO:0007669"/>
    <property type="project" value="UniProtKB-KW"/>
</dbReference>
<evidence type="ECO:0000259" key="13">
    <source>
        <dbReference type="PROSITE" id="PS52012"/>
    </source>
</evidence>
<feature type="chain" id="PRO_5025526878" description="CFEM domain-containing protein" evidence="12">
    <location>
        <begin position="32"/>
        <end position="380"/>
    </location>
</feature>
<evidence type="ECO:0000256" key="11">
    <source>
        <dbReference type="SAM" id="Phobius"/>
    </source>
</evidence>
<keyword evidence="11" id="KW-0812">Transmembrane</keyword>
<evidence type="ECO:0000256" key="2">
    <source>
        <dbReference type="ARBA" id="ARBA00004613"/>
    </source>
</evidence>
<keyword evidence="5" id="KW-0336">GPI-anchor</keyword>
<sequence length="380" mass="40134">MRHLYPPLYSLTTTSFIQLFCLLATVRHTSAIPHSSGTLLRVTRQSSFESLALPTCALTCFITTLTTDGCDNETDFQCHCRGGRALASAQNCLNTGCGETDRKEATDKVGFACRAVGMDMGNTGSNEDRSSASSSPTLQVTTSTTQSQAAPSTASVTITSTSSPSSLTTSAIPSTTSIPNPTNMPFAPRPSNRQLSAGAKAGITLSITLFFSLLFVSTTLYIRRLKRQLLAAQAAAAGVPEDVWRAHISTAAGLPGTMGRQADRRGSWGSWGRGRSTSMPTSPVSPLDSSAGFGYGGGEMRETSQGSMAGVFQGKKNRGQVLSVVVERVEEEESSGGSIREPVPGQREGLVDPLELDGEGTGIVELPVSVTPRARSRERR</sequence>
<feature type="transmembrane region" description="Helical" evidence="11">
    <location>
        <begin position="201"/>
        <end position="222"/>
    </location>
</feature>
<dbReference type="AlphaFoldDB" id="A0A6A6JY53"/>
<feature type="disulfide bond" evidence="9">
    <location>
        <begin position="80"/>
        <end position="113"/>
    </location>
</feature>
<protein>
    <recommendedName>
        <fullName evidence="13">CFEM domain-containing protein</fullName>
    </recommendedName>
</protein>
<feature type="compositionally biased region" description="Polar residues" evidence="10">
    <location>
        <begin position="279"/>
        <end position="288"/>
    </location>
</feature>
<accession>A0A6A6JY53</accession>
<evidence type="ECO:0000256" key="3">
    <source>
        <dbReference type="ARBA" id="ARBA00010031"/>
    </source>
</evidence>
<evidence type="ECO:0000313" key="15">
    <source>
        <dbReference type="Proteomes" id="UP000800097"/>
    </source>
</evidence>
<evidence type="ECO:0000256" key="7">
    <source>
        <dbReference type="ARBA" id="ARBA00023157"/>
    </source>
</evidence>
<keyword evidence="9" id="KW-0349">Heme</keyword>
<evidence type="ECO:0000256" key="6">
    <source>
        <dbReference type="ARBA" id="ARBA00022729"/>
    </source>
</evidence>
<evidence type="ECO:0000256" key="4">
    <source>
        <dbReference type="ARBA" id="ARBA00022525"/>
    </source>
</evidence>
<dbReference type="RefSeq" id="XP_033658305.1">
    <property type="nucleotide sequence ID" value="XM_033799481.1"/>
</dbReference>
<proteinExistence type="inferred from homology"/>